<feature type="non-terminal residue" evidence="1">
    <location>
        <position position="112"/>
    </location>
</feature>
<proteinExistence type="predicted"/>
<dbReference type="Proteomes" id="UP000789366">
    <property type="component" value="Unassembled WGS sequence"/>
</dbReference>
<sequence length="112" mass="12852">MSNIASTSKNKESSDIASESSNESDLETKKIILFDEINKIRNSIENKEEIDLEKTIEILKQVSELTLTDYNRVYEEQNETIDALKLINLNLACEAQYYKGCLCKELLQSIKE</sequence>
<dbReference type="EMBL" id="CAJVPW010024872">
    <property type="protein sequence ID" value="CAG8706554.1"/>
    <property type="molecule type" value="Genomic_DNA"/>
</dbReference>
<accession>A0ACA9PFU8</accession>
<reference evidence="1" key="1">
    <citation type="submission" date="2021-06" db="EMBL/GenBank/DDBJ databases">
        <authorList>
            <person name="Kallberg Y."/>
            <person name="Tangrot J."/>
            <person name="Rosling A."/>
        </authorList>
    </citation>
    <scope>NUCLEOTIDE SEQUENCE</scope>
    <source>
        <strain evidence="1">28 12/20/2015</strain>
    </source>
</reference>
<organism evidence="1 2">
    <name type="scientific">Cetraspora pellucida</name>
    <dbReference type="NCBI Taxonomy" id="1433469"/>
    <lineage>
        <taxon>Eukaryota</taxon>
        <taxon>Fungi</taxon>
        <taxon>Fungi incertae sedis</taxon>
        <taxon>Mucoromycota</taxon>
        <taxon>Glomeromycotina</taxon>
        <taxon>Glomeromycetes</taxon>
        <taxon>Diversisporales</taxon>
        <taxon>Gigasporaceae</taxon>
        <taxon>Cetraspora</taxon>
    </lineage>
</organism>
<name>A0ACA9PFU8_9GLOM</name>
<evidence type="ECO:0000313" key="1">
    <source>
        <dbReference type="EMBL" id="CAG8706554.1"/>
    </source>
</evidence>
<protein>
    <submittedName>
        <fullName evidence="1">800_t:CDS:1</fullName>
    </submittedName>
</protein>
<keyword evidence="2" id="KW-1185">Reference proteome</keyword>
<comment type="caution">
    <text evidence="1">The sequence shown here is derived from an EMBL/GenBank/DDBJ whole genome shotgun (WGS) entry which is preliminary data.</text>
</comment>
<gene>
    <name evidence="1" type="ORF">SPELUC_LOCUS11561</name>
</gene>
<evidence type="ECO:0000313" key="2">
    <source>
        <dbReference type="Proteomes" id="UP000789366"/>
    </source>
</evidence>